<evidence type="ECO:0000313" key="1">
    <source>
        <dbReference type="EMBL" id="KAI9157042.1"/>
    </source>
</evidence>
<proteinExistence type="predicted"/>
<organism evidence="1 2">
    <name type="scientific">Acer negundo</name>
    <name type="common">Box elder</name>
    <dbReference type="NCBI Taxonomy" id="4023"/>
    <lineage>
        <taxon>Eukaryota</taxon>
        <taxon>Viridiplantae</taxon>
        <taxon>Streptophyta</taxon>
        <taxon>Embryophyta</taxon>
        <taxon>Tracheophyta</taxon>
        <taxon>Spermatophyta</taxon>
        <taxon>Magnoliopsida</taxon>
        <taxon>eudicotyledons</taxon>
        <taxon>Gunneridae</taxon>
        <taxon>Pentapetalae</taxon>
        <taxon>rosids</taxon>
        <taxon>malvids</taxon>
        <taxon>Sapindales</taxon>
        <taxon>Sapindaceae</taxon>
        <taxon>Hippocastanoideae</taxon>
        <taxon>Acereae</taxon>
        <taxon>Acer</taxon>
    </lineage>
</organism>
<dbReference type="Proteomes" id="UP001064489">
    <property type="component" value="Chromosome 12"/>
</dbReference>
<comment type="caution">
    <text evidence="1">The sequence shown here is derived from an EMBL/GenBank/DDBJ whole genome shotgun (WGS) entry which is preliminary data.</text>
</comment>
<gene>
    <name evidence="1" type="ORF">LWI28_015976</name>
</gene>
<name>A0AAD5IAK3_ACENE</name>
<dbReference type="AlphaFoldDB" id="A0AAD5IAK3"/>
<dbReference type="EMBL" id="JAJSOW010000107">
    <property type="protein sequence ID" value="KAI9157042.1"/>
    <property type="molecule type" value="Genomic_DNA"/>
</dbReference>
<keyword evidence="2" id="KW-1185">Reference proteome</keyword>
<evidence type="ECO:0000313" key="2">
    <source>
        <dbReference type="Proteomes" id="UP001064489"/>
    </source>
</evidence>
<protein>
    <submittedName>
        <fullName evidence="1">Uncharacterized protein</fullName>
    </submittedName>
</protein>
<accession>A0AAD5IAK3</accession>
<reference evidence="1" key="2">
    <citation type="submission" date="2023-02" db="EMBL/GenBank/DDBJ databases">
        <authorList>
            <person name="Swenson N.G."/>
            <person name="Wegrzyn J.L."/>
            <person name="Mcevoy S.L."/>
        </authorList>
    </citation>
    <scope>NUCLEOTIDE SEQUENCE</scope>
    <source>
        <strain evidence="1">91603</strain>
        <tissue evidence="1">Leaf</tissue>
    </source>
</reference>
<reference evidence="1" key="1">
    <citation type="journal article" date="2022" name="Plant J.">
        <title>Strategies of tolerance reflected in two North American maple genomes.</title>
        <authorList>
            <person name="McEvoy S.L."/>
            <person name="Sezen U.U."/>
            <person name="Trouern-Trend A."/>
            <person name="McMahon S.M."/>
            <person name="Schaberg P.G."/>
            <person name="Yang J."/>
            <person name="Wegrzyn J.L."/>
            <person name="Swenson N.G."/>
        </authorList>
    </citation>
    <scope>NUCLEOTIDE SEQUENCE</scope>
    <source>
        <strain evidence="1">91603</strain>
    </source>
</reference>
<sequence length="186" mass="20645">MLVGLTLGSKEAKARQSNDGALVCDVCKGTSLADEKQAWLTRKQAWHARVSFAMDNVVENKLGLGSKQAWREFETSLVCRGKQAWQIKNKLGLRANGLGWEIETSLVMKSKQVWHCGKIGLVAEEFGCISSNNWWATFILEMLLEKAGQTRVFGAGHRRKFIGDFSSVTEGMVAMFLHLGCLLLPV</sequence>